<proteinExistence type="predicted"/>
<accession>A0A1M5KMY8</accession>
<organism evidence="2 3">
    <name type="scientific">Bradyrhizobium erythrophlei</name>
    <dbReference type="NCBI Taxonomy" id="1437360"/>
    <lineage>
        <taxon>Bacteria</taxon>
        <taxon>Pseudomonadati</taxon>
        <taxon>Pseudomonadota</taxon>
        <taxon>Alphaproteobacteria</taxon>
        <taxon>Hyphomicrobiales</taxon>
        <taxon>Nitrobacteraceae</taxon>
        <taxon>Bradyrhizobium</taxon>
    </lineage>
</organism>
<dbReference type="InterPro" id="IPR027444">
    <property type="entry name" value="H-NS_C_dom"/>
</dbReference>
<reference evidence="2 3" key="1">
    <citation type="submission" date="2016-11" db="EMBL/GenBank/DDBJ databases">
        <authorList>
            <person name="Jaros S."/>
            <person name="Januszkiewicz K."/>
            <person name="Wedrychowicz H."/>
        </authorList>
    </citation>
    <scope>NUCLEOTIDE SEQUENCE [LARGE SCALE GENOMIC DNA]</scope>
    <source>
        <strain evidence="2 3">GAS242</strain>
    </source>
</reference>
<dbReference type="EMBL" id="LT670818">
    <property type="protein sequence ID" value="SHG53543.1"/>
    <property type="molecule type" value="Genomic_DNA"/>
</dbReference>
<dbReference type="GO" id="GO:0003677">
    <property type="term" value="F:DNA binding"/>
    <property type="evidence" value="ECO:0007669"/>
    <property type="project" value="UniProtKB-KW"/>
</dbReference>
<name>A0A1M5KMY8_9BRAD</name>
<dbReference type="Gene3D" id="4.10.430.10">
    <property type="entry name" value="Histone-like protein H-NS, C-terminal domain"/>
    <property type="match status" value="1"/>
</dbReference>
<evidence type="ECO:0000313" key="3">
    <source>
        <dbReference type="Proteomes" id="UP000190675"/>
    </source>
</evidence>
<dbReference type="SMART" id="SM00528">
    <property type="entry name" value="HNS"/>
    <property type="match status" value="1"/>
</dbReference>
<evidence type="ECO:0000313" key="2">
    <source>
        <dbReference type="EMBL" id="SHG53543.1"/>
    </source>
</evidence>
<sequence length="103" mass="12318">MKRAEFEQMSVDHLWKLRAEISAILAARIGEEKKLIEERLIRLRANSRQASEIHESERRPYPRVFPKFRNPDDFSQTWAGRGKQPRWLTAQLKSGRRVDEFRI</sequence>
<dbReference type="RefSeq" id="WP_079566577.1">
    <property type="nucleotide sequence ID" value="NZ_LT670818.1"/>
</dbReference>
<dbReference type="InterPro" id="IPR037150">
    <property type="entry name" value="H-NS_C_dom_sf"/>
</dbReference>
<dbReference type="SUPFAM" id="SSF81273">
    <property type="entry name" value="H-NS histone-like proteins"/>
    <property type="match status" value="1"/>
</dbReference>
<dbReference type="Proteomes" id="UP000190675">
    <property type="component" value="Chromosome I"/>
</dbReference>
<dbReference type="Pfam" id="PF00816">
    <property type="entry name" value="Histone_HNS"/>
    <property type="match status" value="1"/>
</dbReference>
<protein>
    <submittedName>
        <fullName evidence="2">DNA-binding protein H-NS</fullName>
    </submittedName>
</protein>
<evidence type="ECO:0000259" key="1">
    <source>
        <dbReference type="SMART" id="SM00528"/>
    </source>
</evidence>
<dbReference type="AlphaFoldDB" id="A0A1M5KMY8"/>
<feature type="domain" description="DNA-binding protein H-NS-like C-terminal" evidence="1">
    <location>
        <begin position="55"/>
        <end position="103"/>
    </location>
</feature>
<dbReference type="OrthoDB" id="5297879at2"/>
<keyword evidence="2" id="KW-0238">DNA-binding</keyword>
<gene>
    <name evidence="2" type="ORF">SAMN05444169_2930</name>
</gene>